<keyword evidence="5" id="KW-0863">Zinc-finger</keyword>
<dbReference type="Pfam" id="PF01286">
    <property type="entry name" value="XPA_N"/>
    <property type="match status" value="1"/>
</dbReference>
<sequence>MRTRGRDQSNRPYPNVQDLYRASLPSYAKAGGFLVEDDSDNRPCTSTIRSRRQPDFEALPETDSDLICVECSKKLSTAFLYSMFGCCVCDSCRAGKEKYKLLTRTEAKSQYLLKDCDLDSRKPPLRYLNRKNPRNPRFGDMKLYLRAQVEERAITVWGSYEALEEARVKRKLSNEANKQSRYNKKLIELRKNVRSELYIRSPKNHVHDFEEETYDQEHDKYLKKCKLCAFQMEYEKM</sequence>
<evidence type="ECO:0000313" key="11">
    <source>
        <dbReference type="EMBL" id="KFD53164.1"/>
    </source>
</evidence>
<dbReference type="InterPro" id="IPR009061">
    <property type="entry name" value="DNA-bd_dom_put_sf"/>
</dbReference>
<dbReference type="GO" id="GO:1901255">
    <property type="term" value="P:nucleotide-excision repair involved in interstrand cross-link repair"/>
    <property type="evidence" value="ECO:0007669"/>
    <property type="project" value="TreeGrafter"/>
</dbReference>
<proteinExistence type="inferred from homology"/>
<reference evidence="12 13" key="1">
    <citation type="journal article" date="2014" name="Nat. Genet.">
        <title>Genome and transcriptome of the porcine whipworm Trichuris suis.</title>
        <authorList>
            <person name="Jex A.R."/>
            <person name="Nejsum P."/>
            <person name="Schwarz E.M."/>
            <person name="Hu L."/>
            <person name="Young N.D."/>
            <person name="Hall R.S."/>
            <person name="Korhonen P.K."/>
            <person name="Liao S."/>
            <person name="Thamsborg S."/>
            <person name="Xia J."/>
            <person name="Xu P."/>
            <person name="Wang S."/>
            <person name="Scheerlinck J.P."/>
            <person name="Hofmann A."/>
            <person name="Sternberg P.W."/>
            <person name="Wang J."/>
            <person name="Gasser R.B."/>
        </authorList>
    </citation>
    <scope>NUCLEOTIDE SEQUENCE [LARGE SCALE GENOMIC DNA]</scope>
    <source>
        <strain evidence="12">DCEP-RM93F</strain>
        <strain evidence="11">DCEP-RM93M</strain>
    </source>
</reference>
<evidence type="ECO:0000259" key="10">
    <source>
        <dbReference type="Pfam" id="PF05181"/>
    </source>
</evidence>
<keyword evidence="8" id="KW-0234">DNA repair</keyword>
<keyword evidence="4" id="KW-0227">DNA damage</keyword>
<keyword evidence="7" id="KW-0238">DNA-binding</keyword>
<evidence type="ECO:0000256" key="1">
    <source>
        <dbReference type="ARBA" id="ARBA00004123"/>
    </source>
</evidence>
<evidence type="ECO:0000256" key="4">
    <source>
        <dbReference type="ARBA" id="ARBA00022763"/>
    </source>
</evidence>
<name>A0A085N855_9BILA</name>
<dbReference type="GO" id="GO:0000110">
    <property type="term" value="C:nucleotide-excision repair factor 1 complex"/>
    <property type="evidence" value="ECO:0007669"/>
    <property type="project" value="TreeGrafter"/>
</dbReference>
<dbReference type="PANTHER" id="PTHR10142">
    <property type="entry name" value="DNA REPAIR PROTEIN COMPLEMENTING XP-A CELLS"/>
    <property type="match status" value="1"/>
</dbReference>
<evidence type="ECO:0000256" key="8">
    <source>
        <dbReference type="ARBA" id="ARBA00023204"/>
    </source>
</evidence>
<dbReference type="PANTHER" id="PTHR10142:SF0">
    <property type="entry name" value="DNA REPAIR PROTEIN COMPLEMENTING XP-A CELLS"/>
    <property type="match status" value="1"/>
</dbReference>
<dbReference type="GO" id="GO:0000715">
    <property type="term" value="P:nucleotide-excision repair, DNA damage recognition"/>
    <property type="evidence" value="ECO:0007669"/>
    <property type="project" value="TreeGrafter"/>
</dbReference>
<dbReference type="GO" id="GO:0003684">
    <property type="term" value="F:damaged DNA binding"/>
    <property type="evidence" value="ECO:0007669"/>
    <property type="project" value="InterPro"/>
</dbReference>
<dbReference type="InterPro" id="IPR022656">
    <property type="entry name" value="XPA_C"/>
</dbReference>
<evidence type="ECO:0000256" key="2">
    <source>
        <dbReference type="ARBA" id="ARBA00005548"/>
    </source>
</evidence>
<keyword evidence="13" id="KW-1185">Reference proteome</keyword>
<dbReference type="Pfam" id="PF05181">
    <property type="entry name" value="XPA_C"/>
    <property type="match status" value="1"/>
</dbReference>
<keyword evidence="9" id="KW-0539">Nucleus</keyword>
<dbReference type="GO" id="GO:0008270">
    <property type="term" value="F:zinc ion binding"/>
    <property type="evidence" value="ECO:0007669"/>
    <property type="project" value="UniProtKB-KW"/>
</dbReference>
<dbReference type="SUPFAM" id="SSF46955">
    <property type="entry name" value="Putative DNA-binding domain"/>
    <property type="match status" value="1"/>
</dbReference>
<evidence type="ECO:0000256" key="6">
    <source>
        <dbReference type="ARBA" id="ARBA00022833"/>
    </source>
</evidence>
<organism evidence="12">
    <name type="scientific">Trichuris suis</name>
    <name type="common">pig whipworm</name>
    <dbReference type="NCBI Taxonomy" id="68888"/>
    <lineage>
        <taxon>Eukaryota</taxon>
        <taxon>Metazoa</taxon>
        <taxon>Ecdysozoa</taxon>
        <taxon>Nematoda</taxon>
        <taxon>Enoplea</taxon>
        <taxon>Dorylaimia</taxon>
        <taxon>Trichinellida</taxon>
        <taxon>Trichuridae</taxon>
        <taxon>Trichuris</taxon>
    </lineage>
</organism>
<evidence type="ECO:0000256" key="3">
    <source>
        <dbReference type="ARBA" id="ARBA00022723"/>
    </source>
</evidence>
<dbReference type="InterPro" id="IPR022652">
    <property type="entry name" value="Znf_XPA_CS"/>
</dbReference>
<dbReference type="GO" id="GO:0006284">
    <property type="term" value="P:base-excision repair"/>
    <property type="evidence" value="ECO:0007669"/>
    <property type="project" value="TreeGrafter"/>
</dbReference>
<dbReference type="Proteomes" id="UP000030764">
    <property type="component" value="Unassembled WGS sequence"/>
</dbReference>
<comment type="similarity">
    <text evidence="2">Belongs to the XPA family.</text>
</comment>
<dbReference type="EMBL" id="KL367534">
    <property type="protein sequence ID" value="KFD65651.1"/>
    <property type="molecule type" value="Genomic_DNA"/>
</dbReference>
<dbReference type="GO" id="GO:0070914">
    <property type="term" value="P:UV-damage excision repair"/>
    <property type="evidence" value="ECO:0007669"/>
    <property type="project" value="TreeGrafter"/>
</dbReference>
<dbReference type="NCBIfam" id="TIGR00598">
    <property type="entry name" value="rad14"/>
    <property type="match status" value="1"/>
</dbReference>
<feature type="domain" description="XPA C-terminal" evidence="10">
    <location>
        <begin position="98"/>
        <end position="149"/>
    </location>
</feature>
<evidence type="ECO:0000313" key="12">
    <source>
        <dbReference type="EMBL" id="KFD65651.1"/>
    </source>
</evidence>
<dbReference type="SUPFAM" id="SSF57716">
    <property type="entry name" value="Glucocorticoid receptor-like (DNA-binding domain)"/>
    <property type="match status" value="1"/>
</dbReference>
<dbReference type="CDD" id="cd21076">
    <property type="entry name" value="DBD_XPA"/>
    <property type="match status" value="1"/>
</dbReference>
<gene>
    <name evidence="11" type="ORF">M513_05874</name>
    <name evidence="12" type="ORF">M514_05874</name>
</gene>
<evidence type="ECO:0000256" key="5">
    <source>
        <dbReference type="ARBA" id="ARBA00022771"/>
    </source>
</evidence>
<dbReference type="AlphaFoldDB" id="A0A085N855"/>
<dbReference type="Gene3D" id="3.90.530.10">
    <property type="entry name" value="XPA C-terminal domain"/>
    <property type="match status" value="1"/>
</dbReference>
<keyword evidence="6" id="KW-0862">Zinc</keyword>
<dbReference type="InterPro" id="IPR037129">
    <property type="entry name" value="XPA_sf"/>
</dbReference>
<evidence type="ECO:0000256" key="7">
    <source>
        <dbReference type="ARBA" id="ARBA00023125"/>
    </source>
</evidence>
<accession>A0A085N855</accession>
<comment type="subcellular location">
    <subcellularLocation>
        <location evidence="1">Nucleus</location>
    </subcellularLocation>
</comment>
<evidence type="ECO:0000256" key="9">
    <source>
        <dbReference type="ARBA" id="ARBA00023242"/>
    </source>
</evidence>
<dbReference type="InterPro" id="IPR000465">
    <property type="entry name" value="XPA/RAD14"/>
</dbReference>
<keyword evidence="3" id="KW-0479">Metal-binding</keyword>
<dbReference type="Proteomes" id="UP000030758">
    <property type="component" value="Unassembled WGS sequence"/>
</dbReference>
<evidence type="ECO:0000313" key="13">
    <source>
        <dbReference type="Proteomes" id="UP000030764"/>
    </source>
</evidence>
<dbReference type="EMBL" id="KL363219">
    <property type="protein sequence ID" value="KFD53164.1"/>
    <property type="molecule type" value="Genomic_DNA"/>
</dbReference>
<protein>
    <recommendedName>
        <fullName evidence="10">XPA C-terminal domain-containing protein</fullName>
    </recommendedName>
</protein>